<dbReference type="InterPro" id="IPR001199">
    <property type="entry name" value="Cyt_B5-like_heme/steroid-bd"/>
</dbReference>
<dbReference type="GO" id="GO:0005783">
    <property type="term" value="C:endoplasmic reticulum"/>
    <property type="evidence" value="ECO:0007669"/>
    <property type="project" value="UniProtKB-SubCell"/>
</dbReference>
<evidence type="ECO:0000256" key="3">
    <source>
        <dbReference type="ARBA" id="ARBA00022723"/>
    </source>
</evidence>
<dbReference type="PANTHER" id="PTHR10281">
    <property type="entry name" value="MEMBRANE-ASSOCIATED PROGESTERONE RECEPTOR COMPONENT-RELATED"/>
    <property type="match status" value="1"/>
</dbReference>
<evidence type="ECO:0000256" key="1">
    <source>
        <dbReference type="ARBA" id="ARBA00004240"/>
    </source>
</evidence>
<keyword evidence="7" id="KW-1133">Transmembrane helix</keyword>
<comment type="subcellular location">
    <subcellularLocation>
        <location evidence="1">Endoplasmic reticulum</location>
    </subcellularLocation>
</comment>
<dbReference type="STRING" id="1403190.A0A0F0IEX3"/>
<keyword evidence="7" id="KW-0472">Membrane</keyword>
<evidence type="ECO:0000256" key="2">
    <source>
        <dbReference type="ARBA" id="ARBA00022617"/>
    </source>
</evidence>
<feature type="domain" description="Cytochrome b5 heme-binding" evidence="8">
    <location>
        <begin position="69"/>
        <end position="171"/>
    </location>
</feature>
<dbReference type="Gene3D" id="3.10.120.10">
    <property type="entry name" value="Cytochrome b5-like heme/steroid binding domain"/>
    <property type="match status" value="1"/>
</dbReference>
<evidence type="ECO:0000259" key="8">
    <source>
        <dbReference type="SMART" id="SM01117"/>
    </source>
</evidence>
<gene>
    <name evidence="9" type="ORF">P875_00022176</name>
</gene>
<dbReference type="FunFam" id="3.10.120.10:FF:000003">
    <property type="entry name" value="membrane-associated progesterone receptor component 1"/>
    <property type="match status" value="1"/>
</dbReference>
<evidence type="ECO:0000313" key="10">
    <source>
        <dbReference type="Proteomes" id="UP000033540"/>
    </source>
</evidence>
<dbReference type="SMART" id="SM01117">
    <property type="entry name" value="Cyt-b5"/>
    <property type="match status" value="1"/>
</dbReference>
<evidence type="ECO:0000256" key="5">
    <source>
        <dbReference type="ARBA" id="ARBA00023004"/>
    </source>
</evidence>
<keyword evidence="4" id="KW-0256">Endoplasmic reticulum</keyword>
<dbReference type="Proteomes" id="UP000033540">
    <property type="component" value="Unassembled WGS sequence"/>
</dbReference>
<dbReference type="OrthoDB" id="547796at2759"/>
<comment type="similarity">
    <text evidence="6">Belongs to the cytochrome b5 family. MAPR subfamily.</text>
</comment>
<proteinExistence type="inferred from homology"/>
<keyword evidence="5" id="KW-0408">Iron</keyword>
<evidence type="ECO:0000256" key="7">
    <source>
        <dbReference type="SAM" id="Phobius"/>
    </source>
</evidence>
<evidence type="ECO:0000256" key="6">
    <source>
        <dbReference type="ARBA" id="ARBA00038357"/>
    </source>
</evidence>
<dbReference type="EMBL" id="JZEE01000340">
    <property type="protein sequence ID" value="KJK65726.1"/>
    <property type="molecule type" value="Genomic_DNA"/>
</dbReference>
<sequence length="186" mass="20959">MEYLPARFGFILGQKYLDFHRVLQDEVAMTILQVSVLFLVFTLVYTRSRRSGSVASQTLPSPPSLLRMFTPTDLLDFNGTNGKGIYIAVRGRVFDVSMSKNFYGPGGPYENFAGRDATRGLALQSFDKEVLTKDLKGPLDDVKDLTRDELGNLESWEERFLSKYPVVGQLVSNEDFELQQQTQVSA</sequence>
<comment type="caution">
    <text evidence="9">The sequence shown here is derived from an EMBL/GenBank/DDBJ whole genome shotgun (WGS) entry which is preliminary data.</text>
</comment>
<evidence type="ECO:0000313" key="9">
    <source>
        <dbReference type="EMBL" id="KJK65726.1"/>
    </source>
</evidence>
<organism evidence="9 10">
    <name type="scientific">Aspergillus parasiticus (strain ATCC 56775 / NRRL 5862 / SRRC 143 / SU-1)</name>
    <dbReference type="NCBI Taxonomy" id="1403190"/>
    <lineage>
        <taxon>Eukaryota</taxon>
        <taxon>Fungi</taxon>
        <taxon>Dikarya</taxon>
        <taxon>Ascomycota</taxon>
        <taxon>Pezizomycotina</taxon>
        <taxon>Eurotiomycetes</taxon>
        <taxon>Eurotiomycetidae</taxon>
        <taxon>Eurotiales</taxon>
        <taxon>Aspergillaceae</taxon>
        <taxon>Aspergillus</taxon>
        <taxon>Aspergillus subgen. Circumdati</taxon>
    </lineage>
</organism>
<accession>A0A0F0IEX3</accession>
<dbReference type="GO" id="GO:0046872">
    <property type="term" value="F:metal ion binding"/>
    <property type="evidence" value="ECO:0007669"/>
    <property type="project" value="UniProtKB-KW"/>
</dbReference>
<name>A0A0F0IEX3_ASPPU</name>
<dbReference type="InterPro" id="IPR036400">
    <property type="entry name" value="Cyt_B5-like_heme/steroid_sf"/>
</dbReference>
<protein>
    <submittedName>
        <fullName evidence="9">Cytochrome b5-like Heme/Steroid binding domain protein</fullName>
    </submittedName>
</protein>
<dbReference type="GO" id="GO:0016020">
    <property type="term" value="C:membrane"/>
    <property type="evidence" value="ECO:0007669"/>
    <property type="project" value="TreeGrafter"/>
</dbReference>
<keyword evidence="7" id="KW-0812">Transmembrane</keyword>
<dbReference type="PANTHER" id="PTHR10281:SF72">
    <property type="entry name" value="NEUDESIN"/>
    <property type="match status" value="1"/>
</dbReference>
<dbReference type="SUPFAM" id="SSF55856">
    <property type="entry name" value="Cytochrome b5-like heme/steroid binding domain"/>
    <property type="match status" value="1"/>
</dbReference>
<dbReference type="GO" id="GO:0020037">
    <property type="term" value="F:heme binding"/>
    <property type="evidence" value="ECO:0007669"/>
    <property type="project" value="UniProtKB-ARBA"/>
</dbReference>
<dbReference type="Pfam" id="PF00173">
    <property type="entry name" value="Cyt-b5"/>
    <property type="match status" value="1"/>
</dbReference>
<keyword evidence="2" id="KW-0349">Heme</keyword>
<dbReference type="InterPro" id="IPR050577">
    <property type="entry name" value="MAPR/NEUFC/NENF-like"/>
</dbReference>
<dbReference type="AlphaFoldDB" id="A0A0F0IEX3"/>
<evidence type="ECO:0000256" key="4">
    <source>
        <dbReference type="ARBA" id="ARBA00022824"/>
    </source>
</evidence>
<feature type="transmembrane region" description="Helical" evidence="7">
    <location>
        <begin position="27"/>
        <end position="46"/>
    </location>
</feature>
<reference evidence="9 10" key="1">
    <citation type="submission" date="2015-02" db="EMBL/GenBank/DDBJ databases">
        <title>Draft genome sequence of Aspergillus parasiticus SU-1.</title>
        <authorList>
            <person name="Yu J."/>
            <person name="Fedorova N."/>
            <person name="Yin Y."/>
            <person name="Losada L."/>
            <person name="Zafar N."/>
            <person name="Taujale R."/>
            <person name="Ehrlich K.C."/>
            <person name="Bhatnagar D."/>
            <person name="Cleveland T.E."/>
            <person name="Bennett J.W."/>
            <person name="Nierman W.C."/>
        </authorList>
    </citation>
    <scope>NUCLEOTIDE SEQUENCE [LARGE SCALE GENOMIC DNA]</scope>
    <source>
        <strain evidence="10">ATCC 56775 / NRRL 5862 / SRRC 143 / SU-1</strain>
    </source>
</reference>
<keyword evidence="3" id="KW-0479">Metal-binding</keyword>